<accession>A0ABD0TVG9</accession>
<dbReference type="AlphaFoldDB" id="A0ABD0TVG9"/>
<feature type="compositionally biased region" description="Polar residues" evidence="1">
    <location>
        <begin position="1"/>
        <end position="24"/>
    </location>
</feature>
<protein>
    <submittedName>
        <fullName evidence="2">Uncharacterized protein</fullName>
    </submittedName>
</protein>
<proteinExistence type="predicted"/>
<dbReference type="Proteomes" id="UP001552299">
    <property type="component" value="Unassembled WGS sequence"/>
</dbReference>
<reference evidence="2 3" key="1">
    <citation type="journal article" date="2024" name="Plant Biotechnol. J.">
        <title>Dendrobium thyrsiflorum genome and its molecular insights into genes involved in important horticultural traits.</title>
        <authorList>
            <person name="Chen B."/>
            <person name="Wang J.Y."/>
            <person name="Zheng P.J."/>
            <person name="Li K.L."/>
            <person name="Liang Y.M."/>
            <person name="Chen X.F."/>
            <person name="Zhang C."/>
            <person name="Zhao X."/>
            <person name="He X."/>
            <person name="Zhang G.Q."/>
            <person name="Liu Z.J."/>
            <person name="Xu Q."/>
        </authorList>
    </citation>
    <scope>NUCLEOTIDE SEQUENCE [LARGE SCALE GENOMIC DNA]</scope>
    <source>
        <strain evidence="2">GZMU011</strain>
    </source>
</reference>
<dbReference type="EMBL" id="JANQDX010000020">
    <property type="protein sequence ID" value="KAL0903657.1"/>
    <property type="molecule type" value="Genomic_DNA"/>
</dbReference>
<gene>
    <name evidence="2" type="ORF">M5K25_028049</name>
</gene>
<evidence type="ECO:0000313" key="3">
    <source>
        <dbReference type="Proteomes" id="UP001552299"/>
    </source>
</evidence>
<comment type="caution">
    <text evidence="2">The sequence shown here is derived from an EMBL/GenBank/DDBJ whole genome shotgun (WGS) entry which is preliminary data.</text>
</comment>
<evidence type="ECO:0000313" key="2">
    <source>
        <dbReference type="EMBL" id="KAL0903657.1"/>
    </source>
</evidence>
<sequence>MLSLSRTECLENTNPMTPISTQSEPKWVQIEDRKRIWKAQTINWVTKRFPNVTCLYSNRAARQDKSKEPMIIEF</sequence>
<evidence type="ECO:0000256" key="1">
    <source>
        <dbReference type="SAM" id="MobiDB-lite"/>
    </source>
</evidence>
<name>A0ABD0TVG9_DENTH</name>
<keyword evidence="3" id="KW-1185">Reference proteome</keyword>
<organism evidence="2 3">
    <name type="scientific">Dendrobium thyrsiflorum</name>
    <name type="common">Pinecone-like raceme dendrobium</name>
    <name type="synonym">Orchid</name>
    <dbReference type="NCBI Taxonomy" id="117978"/>
    <lineage>
        <taxon>Eukaryota</taxon>
        <taxon>Viridiplantae</taxon>
        <taxon>Streptophyta</taxon>
        <taxon>Embryophyta</taxon>
        <taxon>Tracheophyta</taxon>
        <taxon>Spermatophyta</taxon>
        <taxon>Magnoliopsida</taxon>
        <taxon>Liliopsida</taxon>
        <taxon>Asparagales</taxon>
        <taxon>Orchidaceae</taxon>
        <taxon>Epidendroideae</taxon>
        <taxon>Malaxideae</taxon>
        <taxon>Dendrobiinae</taxon>
        <taxon>Dendrobium</taxon>
    </lineage>
</organism>
<feature type="region of interest" description="Disordered" evidence="1">
    <location>
        <begin position="1"/>
        <end position="25"/>
    </location>
</feature>